<dbReference type="Pfam" id="PF14022">
    <property type="entry name" value="DUF4238"/>
    <property type="match status" value="1"/>
</dbReference>
<evidence type="ECO:0000313" key="1">
    <source>
        <dbReference type="EMBL" id="SHL07101.1"/>
    </source>
</evidence>
<protein>
    <recommendedName>
        <fullName evidence="3">DUF4238 domain-containing protein</fullName>
    </recommendedName>
</protein>
<gene>
    <name evidence="1" type="ORF">SAMN05216582_1399</name>
</gene>
<dbReference type="Proteomes" id="UP000184263">
    <property type="component" value="Unassembled WGS sequence"/>
</dbReference>
<dbReference type="OrthoDB" id="581042at2"/>
<reference evidence="1 2" key="1">
    <citation type="submission" date="2016-11" db="EMBL/GenBank/DDBJ databases">
        <authorList>
            <person name="Jaros S."/>
            <person name="Januszkiewicz K."/>
            <person name="Wedrychowicz H."/>
        </authorList>
    </citation>
    <scope>NUCLEOTIDE SEQUENCE [LARGE SCALE GENOMIC DNA]</scope>
    <source>
        <strain evidence="1 2">HD4</strain>
    </source>
</reference>
<dbReference type="EMBL" id="FRBC01000039">
    <property type="protein sequence ID" value="SHL07101.1"/>
    <property type="molecule type" value="Genomic_DNA"/>
</dbReference>
<organism evidence="1 2">
    <name type="scientific">Selenomonas ruminantium</name>
    <dbReference type="NCBI Taxonomy" id="971"/>
    <lineage>
        <taxon>Bacteria</taxon>
        <taxon>Bacillati</taxon>
        <taxon>Bacillota</taxon>
        <taxon>Negativicutes</taxon>
        <taxon>Selenomonadales</taxon>
        <taxon>Selenomonadaceae</taxon>
        <taxon>Selenomonas</taxon>
    </lineage>
</organism>
<sequence>MPKNKRQHYVPQFYQRFFSNGEDCLPNLNLISGKINWKSSINRQAQSDYFYGKDNGMEEFLDKEIETPASNVLKNIIKNACINEINDNEYIILMKYIALQFTRTKKMSRDLNTLTNKSTEEFIRYYSSKDHPAGELKQKLGVADYHKKKAPLITTIAGMGILHNFLDLECCLLANNSGEGFITSDSPVTVYNQFLYKKKSRYIIGLKYAGLQIFFPLSPHLMIYLYDRNVYRHNYDQTMKIVISSKEDIKSLNILQAINADNIVMFNADTNSECYMNKIFIKAQSFRSKMEARVDVSNINSRSPVIVEHIVHSLYRLNLSFIKERKSAKRIKVKENYIPLRDGLGVNPFKEIEHIKL</sequence>
<evidence type="ECO:0000313" key="2">
    <source>
        <dbReference type="Proteomes" id="UP000184263"/>
    </source>
</evidence>
<proteinExistence type="predicted"/>
<dbReference type="AlphaFoldDB" id="A0A1M6XMC2"/>
<name>A0A1M6XMC2_SELRU</name>
<dbReference type="InterPro" id="IPR025332">
    <property type="entry name" value="DUF4238"/>
</dbReference>
<evidence type="ECO:0008006" key="3">
    <source>
        <dbReference type="Google" id="ProtNLM"/>
    </source>
</evidence>
<accession>A0A1M6XMC2</accession>
<dbReference type="RefSeq" id="WP_073092693.1">
    <property type="nucleotide sequence ID" value="NZ_FRBC01000039.1"/>
</dbReference>